<comment type="caution">
    <text evidence="2">The sequence shown here is derived from an EMBL/GenBank/DDBJ whole genome shotgun (WGS) entry which is preliminary data.</text>
</comment>
<dbReference type="PANTHER" id="PTHR36302:SF1">
    <property type="entry name" value="COPPER CHAPERONE PCU(A)C"/>
    <property type="match status" value="1"/>
</dbReference>
<reference evidence="2 3" key="1">
    <citation type="submission" date="2017-06" db="EMBL/GenBank/DDBJ databases">
        <title>Reclassification of a Polynucleobacter cosmopolitanus strain isolated from tropical Lake Victoria as Polynucleobacter victoriensis comb. nov.</title>
        <authorList>
            <person name="Hahn M.W."/>
        </authorList>
    </citation>
    <scope>NUCLEOTIDE SEQUENCE [LARGE SCALE GENOMIC DNA]</scope>
    <source>
        <strain evidence="2 3">MWH-MoIso2</strain>
    </source>
</reference>
<keyword evidence="3" id="KW-1185">Reference proteome</keyword>
<organism evidence="2 3">
    <name type="scientific">Polynucleobacter cosmopolitanus</name>
    <dbReference type="NCBI Taxonomy" id="351345"/>
    <lineage>
        <taxon>Bacteria</taxon>
        <taxon>Pseudomonadati</taxon>
        <taxon>Pseudomonadota</taxon>
        <taxon>Betaproteobacteria</taxon>
        <taxon>Burkholderiales</taxon>
        <taxon>Burkholderiaceae</taxon>
        <taxon>Polynucleobacter</taxon>
    </lineage>
</organism>
<dbReference type="SUPFAM" id="SSF110087">
    <property type="entry name" value="DR1885-like metal-binding protein"/>
    <property type="match status" value="1"/>
</dbReference>
<dbReference type="PANTHER" id="PTHR36302">
    <property type="entry name" value="BLR7088 PROTEIN"/>
    <property type="match status" value="1"/>
</dbReference>
<feature type="signal peptide" evidence="1">
    <location>
        <begin position="1"/>
        <end position="21"/>
    </location>
</feature>
<evidence type="ECO:0000256" key="1">
    <source>
        <dbReference type="SAM" id="SignalP"/>
    </source>
</evidence>
<dbReference type="Gene3D" id="2.60.40.1890">
    <property type="entry name" value="PCu(A)C copper chaperone"/>
    <property type="match status" value="1"/>
</dbReference>
<dbReference type="Pfam" id="PF04314">
    <property type="entry name" value="PCuAC"/>
    <property type="match status" value="1"/>
</dbReference>
<sequence>MKKVIGSVLLASAFIATTVFASGNEVKVGNLKIENPQARATVPAQKMSGGFLKIENKGGADKLLSASSPASKTMELHTMTMDGNVMKMREVKAIDIPANGTVELKPGGLHLMFIDLKSQLKPGLSVPVKLKFEKAGEVEVKFKVGGFPAHGEPGHDHSKHH</sequence>
<dbReference type="RefSeq" id="WP_089515395.1">
    <property type="nucleotide sequence ID" value="NZ_NJGG01000001.1"/>
</dbReference>
<dbReference type="Proteomes" id="UP000215188">
    <property type="component" value="Unassembled WGS sequence"/>
</dbReference>
<dbReference type="InterPro" id="IPR036182">
    <property type="entry name" value="PCuAC_sf"/>
</dbReference>
<dbReference type="OrthoDB" id="9796962at2"/>
<evidence type="ECO:0008006" key="4">
    <source>
        <dbReference type="Google" id="ProtNLM"/>
    </source>
</evidence>
<name>A0A229FY49_9BURK</name>
<dbReference type="InterPro" id="IPR058248">
    <property type="entry name" value="Lxx211020-like"/>
</dbReference>
<gene>
    <name evidence="2" type="ORF">AOC33_04710</name>
</gene>
<keyword evidence="1" id="KW-0732">Signal</keyword>
<feature type="chain" id="PRO_5012827662" description="Copper chaperone PCu(A)C" evidence="1">
    <location>
        <begin position="22"/>
        <end position="161"/>
    </location>
</feature>
<proteinExistence type="predicted"/>
<dbReference type="AlphaFoldDB" id="A0A229FY49"/>
<dbReference type="InterPro" id="IPR007410">
    <property type="entry name" value="LpqE-like"/>
</dbReference>
<evidence type="ECO:0000313" key="3">
    <source>
        <dbReference type="Proteomes" id="UP000215188"/>
    </source>
</evidence>
<evidence type="ECO:0000313" key="2">
    <source>
        <dbReference type="EMBL" id="OXL16369.1"/>
    </source>
</evidence>
<dbReference type="EMBL" id="NJGG01000001">
    <property type="protein sequence ID" value="OXL16369.1"/>
    <property type="molecule type" value="Genomic_DNA"/>
</dbReference>
<protein>
    <recommendedName>
        <fullName evidence="4">Copper chaperone PCu(A)C</fullName>
    </recommendedName>
</protein>
<accession>A0A229FY49</accession>